<keyword evidence="4 7" id="KW-1133">Transmembrane helix</keyword>
<dbReference type="GO" id="GO:0022857">
    <property type="term" value="F:transmembrane transporter activity"/>
    <property type="evidence" value="ECO:0007669"/>
    <property type="project" value="TreeGrafter"/>
</dbReference>
<proteinExistence type="inferred from homology"/>
<dbReference type="GO" id="GO:0005886">
    <property type="term" value="C:plasma membrane"/>
    <property type="evidence" value="ECO:0007669"/>
    <property type="project" value="UniProtKB-SubCell"/>
</dbReference>
<evidence type="ECO:0000259" key="9">
    <source>
        <dbReference type="Pfam" id="PF12704"/>
    </source>
</evidence>
<name>A0A1F6ARF4_9BACT</name>
<evidence type="ECO:0000256" key="3">
    <source>
        <dbReference type="ARBA" id="ARBA00022692"/>
    </source>
</evidence>
<sequence length="401" mass="43449">MNYLLFIIKSSIEDFRRNKVRTFLTSLGILIGVSSVVLLIALGLGMKKYIENQFESLGTNLLRIVPGKILQGGGFRSGPGSLGGVRFDEKDLNTLKRIRGAEYIVPIFSKTVTATFGSNTEIADLYATTADVFSGINLKVSTGNVFTREDVEKMAKVAVIGPKIAKNLFGQESLALNRLIKVEEQSFKIIGVLEAKGGGFGGPDLDSFIYVPYKSALAFNPGKQFVAIVIKSADGVDLSNIKNEVSQKLLKRYKEDDFSVIEQAELISAISSIFSVINTVLVGIAAISLIVGGIGIMNIMYVSVTERIKEIGIRRAIGATKKDILYQFLSESVILSLLGGFLGIMLAFMIVFILNRFFPAYINLASVLIATGVSSAIGIIFGIFPAKKAADLSPIEAIRYE</sequence>
<evidence type="ECO:0000256" key="4">
    <source>
        <dbReference type="ARBA" id="ARBA00022989"/>
    </source>
</evidence>
<evidence type="ECO:0000256" key="5">
    <source>
        <dbReference type="ARBA" id="ARBA00023136"/>
    </source>
</evidence>
<feature type="transmembrane region" description="Helical" evidence="7">
    <location>
        <begin position="280"/>
        <end position="304"/>
    </location>
</feature>
<comment type="similarity">
    <text evidence="6">Belongs to the ABC-4 integral membrane protein family.</text>
</comment>
<evidence type="ECO:0000313" key="11">
    <source>
        <dbReference type="Proteomes" id="UP000176609"/>
    </source>
</evidence>
<evidence type="ECO:0000259" key="8">
    <source>
        <dbReference type="Pfam" id="PF02687"/>
    </source>
</evidence>
<keyword evidence="2" id="KW-1003">Cell membrane</keyword>
<protein>
    <recommendedName>
        <fullName evidence="12">Multidrug ABC transporter substrate-binding protein</fullName>
    </recommendedName>
</protein>
<comment type="caution">
    <text evidence="10">The sequence shown here is derived from an EMBL/GenBank/DDBJ whole genome shotgun (WGS) entry which is preliminary data.</text>
</comment>
<dbReference type="PANTHER" id="PTHR30572">
    <property type="entry name" value="MEMBRANE COMPONENT OF TRANSPORTER-RELATED"/>
    <property type="match status" value="1"/>
</dbReference>
<organism evidence="10 11">
    <name type="scientific">Candidatus Gottesmanbacteria bacterium RIFCSPLOWO2_01_FULL_39_12b</name>
    <dbReference type="NCBI Taxonomy" id="1798388"/>
    <lineage>
        <taxon>Bacteria</taxon>
        <taxon>Candidatus Gottesmaniibacteriota</taxon>
    </lineage>
</organism>
<dbReference type="EMBL" id="MFJR01000005">
    <property type="protein sequence ID" value="OGG27238.1"/>
    <property type="molecule type" value="Genomic_DNA"/>
</dbReference>
<evidence type="ECO:0000313" key="10">
    <source>
        <dbReference type="EMBL" id="OGG27238.1"/>
    </source>
</evidence>
<dbReference type="InterPro" id="IPR003838">
    <property type="entry name" value="ABC3_permease_C"/>
</dbReference>
<dbReference type="InterPro" id="IPR050250">
    <property type="entry name" value="Macrolide_Exporter_MacB"/>
</dbReference>
<reference evidence="10 11" key="1">
    <citation type="journal article" date="2016" name="Nat. Commun.">
        <title>Thousands of microbial genomes shed light on interconnected biogeochemical processes in an aquifer system.</title>
        <authorList>
            <person name="Anantharaman K."/>
            <person name="Brown C.T."/>
            <person name="Hug L.A."/>
            <person name="Sharon I."/>
            <person name="Castelle C.J."/>
            <person name="Probst A.J."/>
            <person name="Thomas B.C."/>
            <person name="Singh A."/>
            <person name="Wilkins M.J."/>
            <person name="Karaoz U."/>
            <person name="Brodie E.L."/>
            <person name="Williams K.H."/>
            <person name="Hubbard S.S."/>
            <person name="Banfield J.F."/>
        </authorList>
    </citation>
    <scope>NUCLEOTIDE SEQUENCE [LARGE SCALE GENOMIC DNA]</scope>
</reference>
<evidence type="ECO:0000256" key="6">
    <source>
        <dbReference type="ARBA" id="ARBA00038076"/>
    </source>
</evidence>
<dbReference type="Pfam" id="PF02687">
    <property type="entry name" value="FtsX"/>
    <property type="match status" value="1"/>
</dbReference>
<evidence type="ECO:0000256" key="7">
    <source>
        <dbReference type="SAM" id="Phobius"/>
    </source>
</evidence>
<feature type="domain" description="MacB-like periplasmic core" evidence="9">
    <location>
        <begin position="22"/>
        <end position="247"/>
    </location>
</feature>
<gene>
    <name evidence="10" type="ORF">A2960_00255</name>
</gene>
<dbReference type="PANTHER" id="PTHR30572:SF4">
    <property type="entry name" value="ABC TRANSPORTER PERMEASE YTRF"/>
    <property type="match status" value="1"/>
</dbReference>
<feature type="transmembrane region" description="Helical" evidence="7">
    <location>
        <begin position="360"/>
        <end position="384"/>
    </location>
</feature>
<comment type="subcellular location">
    <subcellularLocation>
        <location evidence="1">Cell membrane</location>
        <topology evidence="1">Multi-pass membrane protein</topology>
    </subcellularLocation>
</comment>
<dbReference type="AlphaFoldDB" id="A0A1F6ARF4"/>
<feature type="transmembrane region" description="Helical" evidence="7">
    <location>
        <begin position="325"/>
        <end position="354"/>
    </location>
</feature>
<feature type="domain" description="ABC3 transporter permease C-terminal" evidence="8">
    <location>
        <begin position="284"/>
        <end position="394"/>
    </location>
</feature>
<dbReference type="InterPro" id="IPR025857">
    <property type="entry name" value="MacB_PCD"/>
</dbReference>
<keyword evidence="3 7" id="KW-0812">Transmembrane</keyword>
<keyword evidence="5 7" id="KW-0472">Membrane</keyword>
<dbReference type="Pfam" id="PF12704">
    <property type="entry name" value="MacB_PCD"/>
    <property type="match status" value="1"/>
</dbReference>
<evidence type="ECO:0000256" key="2">
    <source>
        <dbReference type="ARBA" id="ARBA00022475"/>
    </source>
</evidence>
<accession>A0A1F6ARF4</accession>
<feature type="transmembrane region" description="Helical" evidence="7">
    <location>
        <begin position="20"/>
        <end position="46"/>
    </location>
</feature>
<evidence type="ECO:0000256" key="1">
    <source>
        <dbReference type="ARBA" id="ARBA00004651"/>
    </source>
</evidence>
<dbReference type="Proteomes" id="UP000176609">
    <property type="component" value="Unassembled WGS sequence"/>
</dbReference>
<evidence type="ECO:0008006" key="12">
    <source>
        <dbReference type="Google" id="ProtNLM"/>
    </source>
</evidence>